<dbReference type="AlphaFoldDB" id="A0A430HRA2"/>
<dbReference type="RefSeq" id="WP_126073405.1">
    <property type="nucleotide sequence ID" value="NZ_CP051166.1"/>
</dbReference>
<evidence type="ECO:0000256" key="2">
    <source>
        <dbReference type="SAM" id="MobiDB-lite"/>
    </source>
</evidence>
<keyword evidence="4" id="KW-1185">Reference proteome</keyword>
<protein>
    <submittedName>
        <fullName evidence="3">Uncharacterized protein</fullName>
    </submittedName>
</protein>
<evidence type="ECO:0000313" key="4">
    <source>
        <dbReference type="Proteomes" id="UP000278085"/>
    </source>
</evidence>
<dbReference type="OrthoDB" id="8759830at2"/>
<gene>
    <name evidence="3" type="ORF">EJB06_07645</name>
</gene>
<sequence>MGWLKKLVGFENSFTKNLIKDVVKDPTRLFTGIDPLSTKVWNAATGSDNEALVNLYGSPGQRYYDLAASEGLDTGPAGQLHGVADVVAGYFGGKALSGVGQGLLGSVGGTGSGAGAIASEGIAGTTGSVGGSAAGATAGGVAGGAAGTVGGAIPQVIINGSTAGAGAGLAGTVGGVAGAGAGLLGGVQSPTSTQPASGEKPPNQGEAPKPAGGLLDAVGGPGGAVKLGLTAAGALAGNNTGGAGADTTTTKNSLDPRIDSMLFGNGATGGLLDRYKNYLDTPQSQATKDYGNAAGAYLQDAKGDMTTIRNGAYQQMQPGTAPQMQASLMGNTPMAQAASMQAPEAIKNGAFMQRPSDVQGVGVSGPAQNNMDLTNPFDKMINGPAGANPYLTGAIQKGINQSTNAFQSQQADSTRNLMEQIMPGIRGGAIASGQYGGSRQGIAEGRAIGDFAREQQRTLAQFGQYNTDAAVAAQAGAYETDSNRALSAMQGLSGNQNQAAIASANNQQAANMANMQSQLQTYQTNAQLQQQRDLQNQNNSMQVGLTNGGWQQQTNLANQGAQLAVGANNQNAQNQAASNNLNAQMGQNNLNSQNLQNGMSGLGGLLNNAYQIAGNQDAYGLNNAAKVNGLLAPYLSANQSTTTSQPLYENKTGNIIAGATAGLGLYNGLQSSGLLNGIAGLFGGGTNGGPSAQNVQPRY</sequence>
<evidence type="ECO:0000313" key="3">
    <source>
        <dbReference type="EMBL" id="RSZ60044.1"/>
    </source>
</evidence>
<feature type="coiled-coil region" evidence="1">
    <location>
        <begin position="505"/>
        <end position="532"/>
    </location>
</feature>
<evidence type="ECO:0000256" key="1">
    <source>
        <dbReference type="SAM" id="Coils"/>
    </source>
</evidence>
<feature type="region of interest" description="Disordered" evidence="2">
    <location>
        <begin position="185"/>
        <end position="217"/>
    </location>
</feature>
<dbReference type="Proteomes" id="UP000278085">
    <property type="component" value="Unassembled WGS sequence"/>
</dbReference>
<dbReference type="EMBL" id="RXLQ01000003">
    <property type="protein sequence ID" value="RSZ60044.1"/>
    <property type="molecule type" value="Genomic_DNA"/>
</dbReference>
<name>A0A430HRA2_9BURK</name>
<accession>A0A430HRA2</accession>
<keyword evidence="1" id="KW-0175">Coiled coil</keyword>
<comment type="caution">
    <text evidence="3">The sequence shown here is derived from an EMBL/GenBank/DDBJ whole genome shotgun (WGS) entry which is preliminary data.</text>
</comment>
<proteinExistence type="predicted"/>
<reference evidence="3 4" key="1">
    <citation type="submission" date="2018-12" db="EMBL/GenBank/DDBJ databases">
        <authorList>
            <person name="Yang E."/>
        </authorList>
    </citation>
    <scope>NUCLEOTIDE SEQUENCE [LARGE SCALE GENOMIC DNA]</scope>
    <source>
        <strain evidence="3 4">SOD</strain>
    </source>
</reference>
<organism evidence="3 4">
    <name type="scientific">Massilia atriviolacea</name>
    <dbReference type="NCBI Taxonomy" id="2495579"/>
    <lineage>
        <taxon>Bacteria</taxon>
        <taxon>Pseudomonadati</taxon>
        <taxon>Pseudomonadota</taxon>
        <taxon>Betaproteobacteria</taxon>
        <taxon>Burkholderiales</taxon>
        <taxon>Oxalobacteraceae</taxon>
        <taxon>Telluria group</taxon>
        <taxon>Massilia</taxon>
    </lineage>
</organism>